<name>I4CDH9_DESTA</name>
<reference evidence="4" key="1">
    <citation type="submission" date="2012-06" db="EMBL/GenBank/DDBJ databases">
        <title>Complete sequence of chromosome of Desulfomonile tiedjei DSM 6799.</title>
        <authorList>
            <person name="Lucas S."/>
            <person name="Copeland A."/>
            <person name="Lapidus A."/>
            <person name="Glavina del Rio T."/>
            <person name="Dalin E."/>
            <person name="Tice H."/>
            <person name="Bruce D."/>
            <person name="Goodwin L."/>
            <person name="Pitluck S."/>
            <person name="Peters L."/>
            <person name="Ovchinnikova G."/>
            <person name="Zeytun A."/>
            <person name="Lu M."/>
            <person name="Kyrpides N."/>
            <person name="Mavromatis K."/>
            <person name="Ivanova N."/>
            <person name="Brettin T."/>
            <person name="Detter J.C."/>
            <person name="Han C."/>
            <person name="Larimer F."/>
            <person name="Land M."/>
            <person name="Hauser L."/>
            <person name="Markowitz V."/>
            <person name="Cheng J.-F."/>
            <person name="Hugenholtz P."/>
            <person name="Woyke T."/>
            <person name="Wu D."/>
            <person name="Spring S."/>
            <person name="Schroeder M."/>
            <person name="Brambilla E."/>
            <person name="Klenk H.-P."/>
            <person name="Eisen J.A."/>
        </authorList>
    </citation>
    <scope>NUCLEOTIDE SEQUENCE [LARGE SCALE GENOMIC DNA]</scope>
    <source>
        <strain evidence="4">ATCC 49306 / DSM 6799 / DCB-1</strain>
    </source>
</reference>
<dbReference type="GO" id="GO:0090313">
    <property type="term" value="P:regulation of protein targeting to membrane"/>
    <property type="evidence" value="ECO:0007669"/>
    <property type="project" value="TreeGrafter"/>
</dbReference>
<dbReference type="HOGENOM" id="CLU_281156_0_0_7"/>
<dbReference type="InterPro" id="IPR052894">
    <property type="entry name" value="AsmA-related"/>
</dbReference>
<feature type="region of interest" description="Disordered" evidence="1">
    <location>
        <begin position="137"/>
        <end position="161"/>
    </location>
</feature>
<dbReference type="eggNOG" id="COG3164">
    <property type="taxonomic scope" value="Bacteria"/>
</dbReference>
<evidence type="ECO:0008006" key="5">
    <source>
        <dbReference type="Google" id="ProtNLM"/>
    </source>
</evidence>
<sequence length="1115" mass="121663">MDNHIARSPANKSRLPRRVVIAVISLVVLLVLAVTGILLFVRFGLEGSQLVAFVNHRIEIATGKHITFSSADLVWTSWDSARIRVSNLDIRDKVENKPLGHVGDLHVSVSLLPVLSGRLYFDEILVDKPVIMIEPPRLFGGKDKSTPPSPQPEQKQTPAELHAPMLYPVVKRLEIKDARADMAGSERTVLSDIQISALDASPRGVKTFAAVGKIPAQNKTGTFTVSGQVDETPAFGGEFKGKVNADIRDLPVSAVVGVLSDLQLDLPIAEGSINLSVEINGRTTDFYANGEVVLLNGMILPGHLYRQPAPIMKASAKLTAIREGENLTVDLSDISIPGMNVGIEIKIGDLSSEKPSISISLKKADLDLQKLFPFLPQGLLQEEDRDRLKEAGLSGHLAVLSGAWSGRLSDLRDWRAIESGLLLDAYMDNISGFVPGLSLPLSDATGRVKISNDEMRFEGISLTLGASPIVLNGFVTDLRGSPRSDLFLSMIAQGDDLKPLLECRPVVSRLPQWLSRVSDIRGGIKIDLDVKGKLSKPELQGRLNLDDFQFRVPGFNLPVRKVTGAVRFRSTGASFTSLKGSIGDSPVDLTGNLSPEGMAVNGDCKLAQSDLKKLNLLPSEWSVSGTVPLSMSLKGKAAAINYSGQVDLKQNVVVIGTQIKKRSGIPMNLEASGVWNSEGISAEEFYLILENCRISGKGFFREDGSFSASLNLPPKGVPTNALMTVVHPSLELQPGGRIEGDLTVRSPDRAKDYAVEGNLVLNHVSLHLPFFYKRTEGLTATIRRKGKSTSFAIERVKIGNSAISGTFAINDLDTPKLDVNLESSFFDTTDFTAPPGYIVRSTWGEWLKTNRFIRFLARSRGSAVVKIAKGKTSSQVFSDFSASLEGNGAIIRATSWSTNFGEGTLRGTAIFDLRESAQVPFRLEFQGDRLRAERLMPAEGEGLRIEGETSLEGKLAWTLGPKRENGGVYKTGSTEVRVLDGTIHRFQVLSKIFSLINLGSLVRGRFPDLISEGLPFQRMTWNMEVFDSKWKIKDLKLRSDAARIESSGMYFGDQGRVDFKVDVSPLVGFDTIVSGLFGNLITKNGKILTTTFRVRGLSDSPDVRLEPFEQFRSEQ</sequence>
<dbReference type="AlphaFoldDB" id="I4CDH9"/>
<dbReference type="PANTHER" id="PTHR30441">
    <property type="entry name" value="DUF748 DOMAIN-CONTAINING PROTEIN"/>
    <property type="match status" value="1"/>
</dbReference>
<dbReference type="Proteomes" id="UP000006055">
    <property type="component" value="Chromosome"/>
</dbReference>
<protein>
    <recommendedName>
        <fullName evidence="5">AsmA-like C-terminal domain-containing protein</fullName>
    </recommendedName>
</protein>
<dbReference type="STRING" id="706587.Desti_5008"/>
<feature type="transmembrane region" description="Helical" evidence="2">
    <location>
        <begin position="20"/>
        <end position="41"/>
    </location>
</feature>
<dbReference type="KEGG" id="dti:Desti_5008"/>
<dbReference type="OrthoDB" id="9758737at2"/>
<evidence type="ECO:0000313" key="4">
    <source>
        <dbReference type="Proteomes" id="UP000006055"/>
    </source>
</evidence>
<evidence type="ECO:0000256" key="2">
    <source>
        <dbReference type="SAM" id="Phobius"/>
    </source>
</evidence>
<proteinExistence type="predicted"/>
<evidence type="ECO:0000313" key="3">
    <source>
        <dbReference type="EMBL" id="AFM27620.1"/>
    </source>
</evidence>
<dbReference type="GO" id="GO:0005886">
    <property type="term" value="C:plasma membrane"/>
    <property type="evidence" value="ECO:0007669"/>
    <property type="project" value="TreeGrafter"/>
</dbReference>
<evidence type="ECO:0000256" key="1">
    <source>
        <dbReference type="SAM" id="MobiDB-lite"/>
    </source>
</evidence>
<dbReference type="PANTHER" id="PTHR30441:SF4">
    <property type="entry name" value="PROTEIN ASMA"/>
    <property type="match status" value="1"/>
</dbReference>
<dbReference type="RefSeq" id="WP_014812724.1">
    <property type="nucleotide sequence ID" value="NC_018025.1"/>
</dbReference>
<keyword evidence="2" id="KW-0472">Membrane</keyword>
<keyword evidence="2" id="KW-0812">Transmembrane</keyword>
<dbReference type="EMBL" id="CP003360">
    <property type="protein sequence ID" value="AFM27620.1"/>
    <property type="molecule type" value="Genomic_DNA"/>
</dbReference>
<organism evidence="3 4">
    <name type="scientific">Desulfomonile tiedjei (strain ATCC 49306 / DSM 6799 / DCB-1)</name>
    <dbReference type="NCBI Taxonomy" id="706587"/>
    <lineage>
        <taxon>Bacteria</taxon>
        <taxon>Pseudomonadati</taxon>
        <taxon>Thermodesulfobacteriota</taxon>
        <taxon>Desulfomonilia</taxon>
        <taxon>Desulfomonilales</taxon>
        <taxon>Desulfomonilaceae</taxon>
        <taxon>Desulfomonile</taxon>
    </lineage>
</organism>
<accession>I4CDH9</accession>
<keyword evidence="4" id="KW-1185">Reference proteome</keyword>
<gene>
    <name evidence="3" type="ordered locus">Desti_5008</name>
</gene>
<keyword evidence="2" id="KW-1133">Transmembrane helix</keyword>